<dbReference type="InterPro" id="IPR011234">
    <property type="entry name" value="Fumarylacetoacetase-like_C"/>
</dbReference>
<proteinExistence type="inferred from homology"/>
<comment type="catalytic activity">
    <reaction evidence="4">
        <text>oxaloacetate = enol-oxaloacetate</text>
        <dbReference type="Rhea" id="RHEA:16021"/>
        <dbReference type="ChEBI" id="CHEBI:16452"/>
        <dbReference type="ChEBI" id="CHEBI:17479"/>
        <dbReference type="EC" id="5.3.2.2"/>
    </reaction>
    <physiologicalReaction direction="right-to-left" evidence="4">
        <dbReference type="Rhea" id="RHEA:16023"/>
    </physiologicalReaction>
</comment>
<sequence length="212" mass="23399">MGSLENFVQSGKKCIGIAANYHCFLKANNRPKSDVPDLFLKPTTSYITEGQKIVIPKGFTTINEEIELGVIIGKTCKHVSEQEAFDYVGGYCAALDMTAICQIKPKGSWTLGKAFDTSCPVSKFIPKTKVSDPHNVELWLNINGKEQQRGNTRDLVFKIPYLISYLSRYFTLEPGDLIITGTPARVGAVKKGDIIEAGLEGIISFRFEVDAE</sequence>
<evidence type="ECO:0000313" key="7">
    <source>
        <dbReference type="EMBL" id="KAL1506596.1"/>
    </source>
</evidence>
<evidence type="ECO:0000256" key="5">
    <source>
        <dbReference type="ARBA" id="ARBA00044973"/>
    </source>
</evidence>
<dbReference type="Proteomes" id="UP001566132">
    <property type="component" value="Unassembled WGS sequence"/>
</dbReference>
<reference evidence="7 8" key="1">
    <citation type="submission" date="2024-05" db="EMBL/GenBank/DDBJ databases">
        <title>Genetic variation in Jamaican populations of the coffee berry borer (Hypothenemus hampei).</title>
        <authorList>
            <person name="Errbii M."/>
            <person name="Myrie A."/>
        </authorList>
    </citation>
    <scope>NUCLEOTIDE SEQUENCE [LARGE SCALE GENOMIC DNA]</scope>
    <source>
        <strain evidence="7">JA-Hopewell-2020-01-JO</strain>
        <tissue evidence="7">Whole body</tissue>
    </source>
</reference>
<dbReference type="PANTHER" id="PTHR11820">
    <property type="entry name" value="ACYLPYRUVASE"/>
    <property type="match status" value="1"/>
</dbReference>
<keyword evidence="2" id="KW-0479">Metal-binding</keyword>
<evidence type="ECO:0000256" key="2">
    <source>
        <dbReference type="ARBA" id="ARBA00022723"/>
    </source>
</evidence>
<evidence type="ECO:0000313" key="8">
    <source>
        <dbReference type="Proteomes" id="UP001566132"/>
    </source>
</evidence>
<dbReference type="Pfam" id="PF01557">
    <property type="entry name" value="FAA_hydrolase"/>
    <property type="match status" value="1"/>
</dbReference>
<dbReference type="Gene3D" id="3.90.850.10">
    <property type="entry name" value="Fumarylacetoacetase-like, C-terminal domain"/>
    <property type="match status" value="1"/>
</dbReference>
<organism evidence="7 8">
    <name type="scientific">Hypothenemus hampei</name>
    <name type="common">Coffee berry borer</name>
    <dbReference type="NCBI Taxonomy" id="57062"/>
    <lineage>
        <taxon>Eukaryota</taxon>
        <taxon>Metazoa</taxon>
        <taxon>Ecdysozoa</taxon>
        <taxon>Arthropoda</taxon>
        <taxon>Hexapoda</taxon>
        <taxon>Insecta</taxon>
        <taxon>Pterygota</taxon>
        <taxon>Neoptera</taxon>
        <taxon>Endopterygota</taxon>
        <taxon>Coleoptera</taxon>
        <taxon>Polyphaga</taxon>
        <taxon>Cucujiformia</taxon>
        <taxon>Curculionidae</taxon>
        <taxon>Scolytinae</taxon>
        <taxon>Hypothenemus</taxon>
    </lineage>
</organism>
<keyword evidence="8" id="KW-1185">Reference proteome</keyword>
<accession>A0ABD1F0K4</accession>
<comment type="similarity">
    <text evidence="1">Belongs to the FAH family.</text>
</comment>
<dbReference type="GO" id="GO:0050163">
    <property type="term" value="F:oxaloacetate tautomerase activity"/>
    <property type="evidence" value="ECO:0007669"/>
    <property type="project" value="UniProtKB-EC"/>
</dbReference>
<evidence type="ECO:0000256" key="4">
    <source>
        <dbReference type="ARBA" id="ARBA00044911"/>
    </source>
</evidence>
<dbReference type="PANTHER" id="PTHR11820:SF7">
    <property type="entry name" value="ACYLPYRUVASE FAHD1, MITOCHONDRIAL"/>
    <property type="match status" value="1"/>
</dbReference>
<protein>
    <recommendedName>
        <fullName evidence="5">oxaloacetate tautomerase</fullName>
        <ecNumber evidence="5">5.3.2.2</ecNumber>
    </recommendedName>
    <alternativeName>
        <fullName evidence="3">Fumarylacetoacetate hydrolase domain-containing protein 1</fullName>
    </alternativeName>
</protein>
<dbReference type="InterPro" id="IPR036663">
    <property type="entry name" value="Fumarylacetoacetase_C_sf"/>
</dbReference>
<dbReference type="SUPFAM" id="SSF56529">
    <property type="entry name" value="FAH"/>
    <property type="match status" value="1"/>
</dbReference>
<evidence type="ECO:0000259" key="6">
    <source>
        <dbReference type="Pfam" id="PF01557"/>
    </source>
</evidence>
<name>A0ABD1F0K4_HYPHA</name>
<feature type="domain" description="Fumarylacetoacetase-like C-terminal" evidence="6">
    <location>
        <begin position="14"/>
        <end position="209"/>
    </location>
</feature>
<evidence type="ECO:0000256" key="3">
    <source>
        <dbReference type="ARBA" id="ARBA00042340"/>
    </source>
</evidence>
<dbReference type="EC" id="5.3.2.2" evidence="5"/>
<dbReference type="AlphaFoldDB" id="A0ABD1F0K4"/>
<dbReference type="GO" id="GO:0046872">
    <property type="term" value="F:metal ion binding"/>
    <property type="evidence" value="ECO:0007669"/>
    <property type="project" value="UniProtKB-KW"/>
</dbReference>
<evidence type="ECO:0000256" key="1">
    <source>
        <dbReference type="ARBA" id="ARBA00010211"/>
    </source>
</evidence>
<comment type="caution">
    <text evidence="7">The sequence shown here is derived from an EMBL/GenBank/DDBJ whole genome shotgun (WGS) entry which is preliminary data.</text>
</comment>
<dbReference type="EMBL" id="JBDJPC010000004">
    <property type="protein sequence ID" value="KAL1506596.1"/>
    <property type="molecule type" value="Genomic_DNA"/>
</dbReference>
<gene>
    <name evidence="7" type="ORF">ABEB36_005927</name>
</gene>